<sequence>MQMIATGQGRPQPLPAPTRSEPRAKLRWMALLMTTVVLLVSTSSQAQEKISLSFKQAPIGTVFKAIESQCKYRFWYDDSLLIGCKPVTIDIKDFSLDKALNLCFKDQPITFKIVHETIVVKSKSKTPAGLEDDLTGFVHGPEGPLEGASIRVRGTTNGTITDEKGFFILHHHGVGTVLQISAVGHESTEMVSTSRQLYITLPLSPKKLDESVVIAYGKVTRQANTAGLSQVTTDQLERQPVTNVLSALSANVPGLAITQGTGLPGAGFKVQIRGQSSLSSGTDPLYVVDGVPFPSTSLVASGTSGPVLPFSSPLAAINPADIESITVLKDADATAIYGSRGSNGVVMITTKKATEGSTSVDLGAFTGIGAITRSLQFLNTSQYLQMRHEAFANDGASPQPYDYDINGTFDTTCYTDWKKQLIGGHSSITNINGSVAGGSKQTQYLLSGGFIRETPPIPGNFRDDKGSAHLQASHSSLDGKLRSSISAMYLDETNHLPSTDPTALIANLPPDAPSIYDSTGALNWLGGAFMNPYAALKQPYQVHTSNLIATTTFDYRIFKGLRLQVDGGYNQMLVDELKLYPLSTFYPGYGLTSGSATYAHHSVKTWNLEPQLHYRRSIAGGLLHALAGATFQSTRDASESISATGFAGDALLGNIKAATTLNVDANDGYLYRYNAFFGRLSYDWQDKYMLSVSGRRDGSSRFGPGRRFANFGAVGAGWVFSKEAFASALAPAVSFGKIRGSYGLTGNDKIGDYVYLDAYQPTARPYLGGPGLYPVRLLNPDYSWETNKKLEVALELGFAKDRVYYTLSYYNNRSSNQLVGYALSAVSGFTSVQYNLPATIRNSGWEMELTSQNISGKYFSWKTSFNLTIPTNKLVAFPGLEGSSYATSYIIGKSLDTKPLYRSLGVDPTTGAYQFASAAGGQATLYPTYPADLVTSKRVGRSLYGGLENNLQYGGWSLVFLFQFVKQTGYNYLGTAFTAPGFYGNQPTEVLARWQHPGDHTTVQRFTQDYASDAYNSFSNAVYYGDNAISDASFIRLKNLVLSYSLSTPICERLHIKATRVFVQGQNLLTITGFKGMDPETQYMIYLPPLKVWTAGIKVTF</sequence>
<organism evidence="13 14">
    <name type="scientific">Chitinophaga parva</name>
    <dbReference type="NCBI Taxonomy" id="2169414"/>
    <lineage>
        <taxon>Bacteria</taxon>
        <taxon>Pseudomonadati</taxon>
        <taxon>Bacteroidota</taxon>
        <taxon>Chitinophagia</taxon>
        <taxon>Chitinophagales</taxon>
        <taxon>Chitinophagaceae</taxon>
        <taxon>Chitinophaga</taxon>
    </lineage>
</organism>
<dbReference type="Proteomes" id="UP000244450">
    <property type="component" value="Unassembled WGS sequence"/>
</dbReference>
<dbReference type="Gene3D" id="2.40.170.20">
    <property type="entry name" value="TonB-dependent receptor, beta-barrel domain"/>
    <property type="match status" value="1"/>
</dbReference>
<evidence type="ECO:0000256" key="7">
    <source>
        <dbReference type="ARBA" id="ARBA00023237"/>
    </source>
</evidence>
<reference evidence="13 14" key="1">
    <citation type="submission" date="2018-04" db="EMBL/GenBank/DDBJ databases">
        <title>Chitinophaga fuyangensis sp. nov., isolated from soil in a chemical factory.</title>
        <authorList>
            <person name="Chen K."/>
        </authorList>
    </citation>
    <scope>NUCLEOTIDE SEQUENCE [LARGE SCALE GENOMIC DNA]</scope>
    <source>
        <strain evidence="13 14">LY-1</strain>
    </source>
</reference>
<evidence type="ECO:0000256" key="2">
    <source>
        <dbReference type="ARBA" id="ARBA00022448"/>
    </source>
</evidence>
<evidence type="ECO:0000259" key="12">
    <source>
        <dbReference type="Pfam" id="PF07715"/>
    </source>
</evidence>
<protein>
    <submittedName>
        <fullName evidence="13">SusC/RagA family TonB-linked outer membrane protein</fullName>
    </submittedName>
</protein>
<keyword evidence="4 8" id="KW-0812">Transmembrane</keyword>
<evidence type="ECO:0000313" key="13">
    <source>
        <dbReference type="EMBL" id="PUZ28606.1"/>
    </source>
</evidence>
<keyword evidence="7 8" id="KW-0998">Cell outer membrane</keyword>
<evidence type="ECO:0000256" key="5">
    <source>
        <dbReference type="ARBA" id="ARBA00023077"/>
    </source>
</evidence>
<evidence type="ECO:0000256" key="3">
    <source>
        <dbReference type="ARBA" id="ARBA00022452"/>
    </source>
</evidence>
<dbReference type="InterPro" id="IPR023996">
    <property type="entry name" value="TonB-dep_OMP_SusC/RagA"/>
</dbReference>
<dbReference type="InterPro" id="IPR012910">
    <property type="entry name" value="Plug_dom"/>
</dbReference>
<evidence type="ECO:0000259" key="11">
    <source>
        <dbReference type="Pfam" id="PF00593"/>
    </source>
</evidence>
<dbReference type="EMBL" id="QCYK01000001">
    <property type="protein sequence ID" value="PUZ28606.1"/>
    <property type="molecule type" value="Genomic_DNA"/>
</dbReference>
<dbReference type="GO" id="GO:0009279">
    <property type="term" value="C:cell outer membrane"/>
    <property type="evidence" value="ECO:0007669"/>
    <property type="project" value="UniProtKB-SubCell"/>
</dbReference>
<evidence type="ECO:0000313" key="14">
    <source>
        <dbReference type="Proteomes" id="UP000244450"/>
    </source>
</evidence>
<feature type="region of interest" description="Disordered" evidence="10">
    <location>
        <begin position="1"/>
        <end position="20"/>
    </location>
</feature>
<feature type="domain" description="TonB-dependent receptor plug" evidence="12">
    <location>
        <begin position="224"/>
        <end position="345"/>
    </location>
</feature>
<feature type="domain" description="TonB-dependent receptor-like beta-barrel" evidence="11">
    <location>
        <begin position="541"/>
        <end position="1044"/>
    </location>
</feature>
<proteinExistence type="inferred from homology"/>
<dbReference type="Pfam" id="PF00593">
    <property type="entry name" value="TonB_dep_Rec_b-barrel"/>
    <property type="match status" value="1"/>
</dbReference>
<comment type="caution">
    <text evidence="13">The sequence shown here is derived from an EMBL/GenBank/DDBJ whole genome shotgun (WGS) entry which is preliminary data.</text>
</comment>
<dbReference type="Gene3D" id="2.170.130.10">
    <property type="entry name" value="TonB-dependent receptor, plug domain"/>
    <property type="match status" value="1"/>
</dbReference>
<dbReference type="InterPro" id="IPR039426">
    <property type="entry name" value="TonB-dep_rcpt-like"/>
</dbReference>
<dbReference type="InterPro" id="IPR000531">
    <property type="entry name" value="Beta-barrel_TonB"/>
</dbReference>
<evidence type="ECO:0000256" key="10">
    <source>
        <dbReference type="SAM" id="MobiDB-lite"/>
    </source>
</evidence>
<dbReference type="InterPro" id="IPR036942">
    <property type="entry name" value="Beta-barrel_TonB_sf"/>
</dbReference>
<dbReference type="SUPFAM" id="SSF56935">
    <property type="entry name" value="Porins"/>
    <property type="match status" value="1"/>
</dbReference>
<keyword evidence="6 8" id="KW-0472">Membrane</keyword>
<accession>A0A2T7BLS2</accession>
<evidence type="ECO:0000256" key="6">
    <source>
        <dbReference type="ARBA" id="ARBA00023136"/>
    </source>
</evidence>
<dbReference type="Pfam" id="PF07715">
    <property type="entry name" value="Plug"/>
    <property type="match status" value="1"/>
</dbReference>
<keyword evidence="14" id="KW-1185">Reference proteome</keyword>
<dbReference type="Pfam" id="PF13715">
    <property type="entry name" value="CarbopepD_reg_2"/>
    <property type="match status" value="1"/>
</dbReference>
<comment type="subcellular location">
    <subcellularLocation>
        <location evidence="1 8">Cell outer membrane</location>
        <topology evidence="1 8">Multi-pass membrane protein</topology>
    </subcellularLocation>
</comment>
<keyword evidence="5 9" id="KW-0798">TonB box</keyword>
<evidence type="ECO:0000256" key="1">
    <source>
        <dbReference type="ARBA" id="ARBA00004571"/>
    </source>
</evidence>
<evidence type="ECO:0000256" key="8">
    <source>
        <dbReference type="PROSITE-ProRule" id="PRU01360"/>
    </source>
</evidence>
<keyword evidence="3 8" id="KW-1134">Transmembrane beta strand</keyword>
<dbReference type="OrthoDB" id="9768177at2"/>
<evidence type="ECO:0000256" key="4">
    <source>
        <dbReference type="ARBA" id="ARBA00022692"/>
    </source>
</evidence>
<dbReference type="PROSITE" id="PS52016">
    <property type="entry name" value="TONB_DEPENDENT_REC_3"/>
    <property type="match status" value="1"/>
</dbReference>
<dbReference type="InterPro" id="IPR008969">
    <property type="entry name" value="CarboxyPept-like_regulatory"/>
</dbReference>
<dbReference type="AlphaFoldDB" id="A0A2T7BLS2"/>
<gene>
    <name evidence="13" type="ORF">DCC81_03740</name>
</gene>
<dbReference type="SUPFAM" id="SSF49464">
    <property type="entry name" value="Carboxypeptidase regulatory domain-like"/>
    <property type="match status" value="1"/>
</dbReference>
<dbReference type="NCBIfam" id="TIGR04057">
    <property type="entry name" value="SusC_RagA_signa"/>
    <property type="match status" value="1"/>
</dbReference>
<comment type="similarity">
    <text evidence="8 9">Belongs to the TonB-dependent receptor family.</text>
</comment>
<dbReference type="NCBIfam" id="TIGR04056">
    <property type="entry name" value="OMP_RagA_SusC"/>
    <property type="match status" value="1"/>
</dbReference>
<dbReference type="InterPro" id="IPR037066">
    <property type="entry name" value="Plug_dom_sf"/>
</dbReference>
<evidence type="ECO:0000256" key="9">
    <source>
        <dbReference type="RuleBase" id="RU003357"/>
    </source>
</evidence>
<dbReference type="InterPro" id="IPR023997">
    <property type="entry name" value="TonB-dep_OMP_SusC/RagA_CS"/>
</dbReference>
<name>A0A2T7BLS2_9BACT</name>
<keyword evidence="2 8" id="KW-0813">Transport</keyword>